<dbReference type="InterPro" id="IPR005982">
    <property type="entry name" value="Thioredox_Rdtase"/>
</dbReference>
<reference evidence="9 10" key="1">
    <citation type="submission" date="2018-06" db="EMBL/GenBank/DDBJ databases">
        <title>Genomic Encyclopedia of Archaeal and Bacterial Type Strains, Phase II (KMG-II): from individual species to whole genera.</title>
        <authorList>
            <person name="Goeker M."/>
        </authorList>
    </citation>
    <scope>NUCLEOTIDE SEQUENCE [LARGE SCALE GENOMIC DNA]</scope>
    <source>
        <strain evidence="9 10">ATCC BAA-1881</strain>
    </source>
</reference>
<dbReference type="Gene3D" id="3.50.50.60">
    <property type="entry name" value="FAD/NAD(P)-binding domain"/>
    <property type="match status" value="2"/>
</dbReference>
<dbReference type="PRINTS" id="PR00368">
    <property type="entry name" value="FADPNR"/>
</dbReference>
<dbReference type="InterPro" id="IPR050097">
    <property type="entry name" value="Ferredoxin-NADP_redctase_2"/>
</dbReference>
<keyword evidence="10" id="KW-1185">Reference proteome</keyword>
<sequence length="316" mass="34492">MSKIYGTIIIGSGPAGYTAAIYAARSNLSVLVLQGYQAGGQLMLTSEVENYPGFENGILGPEMMEKFEKQAQRFGAELLPEDVTAVDFSERPFKVTTDFGEYFGQTVIIATGASAKWLELPAEKRLQGRGISACATCDGFFFKGKDVVVVGGGDTAMEEASFLTRYANTVTLIHRRDTFRASKIMQERVLKNPKITCVMDSEVVDILGEQSVEAVKLRNVKTGKEQELATQGVFVAIGHQPNTSLFKDIITMDEHGYIIPVEHTMTNIPGVFVAGDVTDHRYRQAITAAGEGCKAAIDVERWLEAQGLDVGVESWD</sequence>
<dbReference type="PANTHER" id="PTHR48105">
    <property type="entry name" value="THIOREDOXIN REDUCTASE 1-RELATED-RELATED"/>
    <property type="match status" value="1"/>
</dbReference>
<dbReference type="NCBIfam" id="TIGR01292">
    <property type="entry name" value="TRX_reduct"/>
    <property type="match status" value="1"/>
</dbReference>
<dbReference type="EMBL" id="QKUF01000007">
    <property type="protein sequence ID" value="PZW30503.1"/>
    <property type="molecule type" value="Genomic_DNA"/>
</dbReference>
<dbReference type="GO" id="GO:0005737">
    <property type="term" value="C:cytoplasm"/>
    <property type="evidence" value="ECO:0007669"/>
    <property type="project" value="InterPro"/>
</dbReference>
<evidence type="ECO:0000313" key="9">
    <source>
        <dbReference type="EMBL" id="PZW30503.1"/>
    </source>
</evidence>
<evidence type="ECO:0000256" key="5">
    <source>
        <dbReference type="ARBA" id="ARBA00023284"/>
    </source>
</evidence>
<dbReference type="GO" id="GO:0004791">
    <property type="term" value="F:thioredoxin-disulfide reductase (NADPH) activity"/>
    <property type="evidence" value="ECO:0007669"/>
    <property type="project" value="UniProtKB-UniRule"/>
</dbReference>
<evidence type="ECO:0000259" key="8">
    <source>
        <dbReference type="Pfam" id="PF07992"/>
    </source>
</evidence>
<dbReference type="InterPro" id="IPR023753">
    <property type="entry name" value="FAD/NAD-binding_dom"/>
</dbReference>
<keyword evidence="7" id="KW-0521">NADP</keyword>
<dbReference type="PROSITE" id="PS00573">
    <property type="entry name" value="PYRIDINE_REDOX_2"/>
    <property type="match status" value="1"/>
</dbReference>
<evidence type="ECO:0000313" key="10">
    <source>
        <dbReference type="Proteomes" id="UP000248806"/>
    </source>
</evidence>
<evidence type="ECO:0000256" key="3">
    <source>
        <dbReference type="ARBA" id="ARBA00023002"/>
    </source>
</evidence>
<gene>
    <name evidence="9" type="ORF">EI42_02474</name>
</gene>
<evidence type="ECO:0000256" key="6">
    <source>
        <dbReference type="RuleBase" id="RU003880"/>
    </source>
</evidence>
<comment type="subunit">
    <text evidence="6">Homodimer.</text>
</comment>
<proteinExistence type="inferred from homology"/>
<dbReference type="InterPro" id="IPR008255">
    <property type="entry name" value="Pyr_nucl-diS_OxRdtase_2_AS"/>
</dbReference>
<evidence type="ECO:0000256" key="4">
    <source>
        <dbReference type="ARBA" id="ARBA00023157"/>
    </source>
</evidence>
<feature type="domain" description="FAD/NAD(P)-binding" evidence="8">
    <location>
        <begin position="7"/>
        <end position="292"/>
    </location>
</feature>
<evidence type="ECO:0000256" key="1">
    <source>
        <dbReference type="ARBA" id="ARBA00022630"/>
    </source>
</evidence>
<dbReference type="Proteomes" id="UP000248806">
    <property type="component" value="Unassembled WGS sequence"/>
</dbReference>
<comment type="similarity">
    <text evidence="6">Belongs to the class-II pyridine nucleotide-disulfide oxidoreductase family.</text>
</comment>
<dbReference type="EC" id="1.8.1.9" evidence="6"/>
<dbReference type="RefSeq" id="WP_111322278.1">
    <property type="nucleotide sequence ID" value="NZ_BIFX01000001.1"/>
</dbReference>
<keyword evidence="4" id="KW-1015">Disulfide bond</keyword>
<comment type="caution">
    <text evidence="9">The sequence shown here is derived from an EMBL/GenBank/DDBJ whole genome shotgun (WGS) entry which is preliminary data.</text>
</comment>
<dbReference type="AlphaFoldDB" id="A0A326U6S0"/>
<comment type="cofactor">
    <cofactor evidence="7">
        <name>FAD</name>
        <dbReference type="ChEBI" id="CHEBI:57692"/>
    </cofactor>
    <text evidence="7">Binds 1 FAD per subunit.</text>
</comment>
<dbReference type="PRINTS" id="PR00469">
    <property type="entry name" value="PNDRDTASEII"/>
</dbReference>
<organism evidence="9 10">
    <name type="scientific">Thermosporothrix hazakensis</name>
    <dbReference type="NCBI Taxonomy" id="644383"/>
    <lineage>
        <taxon>Bacteria</taxon>
        <taxon>Bacillati</taxon>
        <taxon>Chloroflexota</taxon>
        <taxon>Ktedonobacteria</taxon>
        <taxon>Ktedonobacterales</taxon>
        <taxon>Thermosporotrichaceae</taxon>
        <taxon>Thermosporothrix</taxon>
    </lineage>
</organism>
<evidence type="ECO:0000256" key="7">
    <source>
        <dbReference type="RuleBase" id="RU003881"/>
    </source>
</evidence>
<dbReference type="SUPFAM" id="SSF51905">
    <property type="entry name" value="FAD/NAD(P)-binding domain"/>
    <property type="match status" value="1"/>
</dbReference>
<keyword evidence="5 6" id="KW-0676">Redox-active center</keyword>
<comment type="catalytic activity">
    <reaction evidence="6">
        <text>[thioredoxin]-dithiol + NADP(+) = [thioredoxin]-disulfide + NADPH + H(+)</text>
        <dbReference type="Rhea" id="RHEA:20345"/>
        <dbReference type="Rhea" id="RHEA-COMP:10698"/>
        <dbReference type="Rhea" id="RHEA-COMP:10700"/>
        <dbReference type="ChEBI" id="CHEBI:15378"/>
        <dbReference type="ChEBI" id="CHEBI:29950"/>
        <dbReference type="ChEBI" id="CHEBI:50058"/>
        <dbReference type="ChEBI" id="CHEBI:57783"/>
        <dbReference type="ChEBI" id="CHEBI:58349"/>
        <dbReference type="EC" id="1.8.1.9"/>
    </reaction>
</comment>
<protein>
    <recommendedName>
        <fullName evidence="6">Thioredoxin reductase</fullName>
        <ecNumber evidence="6">1.8.1.9</ecNumber>
    </recommendedName>
</protein>
<dbReference type="Pfam" id="PF07992">
    <property type="entry name" value="Pyr_redox_2"/>
    <property type="match status" value="1"/>
</dbReference>
<keyword evidence="3 6" id="KW-0560">Oxidoreductase</keyword>
<name>A0A326U6S0_THEHA</name>
<dbReference type="InterPro" id="IPR036188">
    <property type="entry name" value="FAD/NAD-bd_sf"/>
</dbReference>
<keyword evidence="1 6" id="KW-0285">Flavoprotein</keyword>
<keyword evidence="2 6" id="KW-0274">FAD</keyword>
<evidence type="ECO:0000256" key="2">
    <source>
        <dbReference type="ARBA" id="ARBA00022827"/>
    </source>
</evidence>
<dbReference type="OrthoDB" id="9806179at2"/>
<dbReference type="GO" id="GO:0019430">
    <property type="term" value="P:removal of superoxide radicals"/>
    <property type="evidence" value="ECO:0007669"/>
    <property type="project" value="UniProtKB-UniRule"/>
</dbReference>
<accession>A0A326U6S0</accession>